<dbReference type="Pfam" id="PF04964">
    <property type="entry name" value="Flp_Fap"/>
    <property type="match status" value="1"/>
</dbReference>
<accession>A0A6N8GIS9</accession>
<keyword evidence="3" id="KW-1185">Reference proteome</keyword>
<dbReference type="RefSeq" id="WP_156267082.1">
    <property type="nucleotide sequence ID" value="NZ_WOGU01000002.1"/>
</dbReference>
<sequence length="65" mass="6656">MLPLFITLQTLFGDAKARLSGEEKGATAVEYGLLIGLVAVVLVAAIALLGPAFAGMMGRIIATLP</sequence>
<keyword evidence="1" id="KW-0472">Membrane</keyword>
<comment type="caution">
    <text evidence="2">The sequence shown here is derived from an EMBL/GenBank/DDBJ whole genome shotgun (WGS) entry which is preliminary data.</text>
</comment>
<dbReference type="EMBL" id="WOGU01000002">
    <property type="protein sequence ID" value="MUN62142.1"/>
    <property type="molecule type" value="Genomic_DNA"/>
</dbReference>
<evidence type="ECO:0000313" key="3">
    <source>
        <dbReference type="Proteomes" id="UP000436989"/>
    </source>
</evidence>
<evidence type="ECO:0000313" key="2">
    <source>
        <dbReference type="EMBL" id="MUN62142.1"/>
    </source>
</evidence>
<proteinExistence type="predicted"/>
<feature type="transmembrane region" description="Helical" evidence="1">
    <location>
        <begin position="33"/>
        <end position="54"/>
    </location>
</feature>
<dbReference type="InterPro" id="IPR007047">
    <property type="entry name" value="Flp_Fap"/>
</dbReference>
<dbReference type="Proteomes" id="UP000436989">
    <property type="component" value="Unassembled WGS sequence"/>
</dbReference>
<protein>
    <submittedName>
        <fullName evidence="2">Flp family type IVb pilin</fullName>
    </submittedName>
</protein>
<gene>
    <name evidence="2" type="ORF">GMA12_03115</name>
</gene>
<dbReference type="AlphaFoldDB" id="A0A6N8GIS9"/>
<keyword evidence="1" id="KW-0812">Transmembrane</keyword>
<name>A0A6N8GIS9_9MICC</name>
<evidence type="ECO:0000256" key="1">
    <source>
        <dbReference type="SAM" id="Phobius"/>
    </source>
</evidence>
<keyword evidence="1" id="KW-1133">Transmembrane helix</keyword>
<organism evidence="2 3">
    <name type="scientific">Kocuria sediminis</name>
    <dbReference type="NCBI Taxonomy" id="1038857"/>
    <lineage>
        <taxon>Bacteria</taxon>
        <taxon>Bacillati</taxon>
        <taxon>Actinomycetota</taxon>
        <taxon>Actinomycetes</taxon>
        <taxon>Micrococcales</taxon>
        <taxon>Micrococcaceae</taxon>
        <taxon>Kocuria</taxon>
    </lineage>
</organism>
<reference evidence="2 3" key="1">
    <citation type="submission" date="2019-12" db="EMBL/GenBank/DDBJ databases">
        <authorList>
            <person name="Shi Y."/>
        </authorList>
    </citation>
    <scope>NUCLEOTIDE SEQUENCE [LARGE SCALE GENOMIC DNA]</scope>
    <source>
        <strain evidence="2 3">JCM 17929</strain>
    </source>
</reference>